<dbReference type="KEGG" id="tsph:KIH39_26305"/>
<gene>
    <name evidence="2" type="ORF">KIH39_26305</name>
</gene>
<evidence type="ECO:0000313" key="2">
    <source>
        <dbReference type="EMBL" id="QVL32302.1"/>
    </source>
</evidence>
<feature type="transmembrane region" description="Helical" evidence="1">
    <location>
        <begin position="62"/>
        <end position="87"/>
    </location>
</feature>
<keyword evidence="1" id="KW-0472">Membrane</keyword>
<feature type="transmembrane region" description="Helical" evidence="1">
    <location>
        <begin position="99"/>
        <end position="119"/>
    </location>
</feature>
<sequence>MRSIAWLALIGGLPGLLASTACLTGMWNYPWQVPTIATIIVLIPAIISLGLIVWYRQDGPELTLVLMLVGTLLRMGAALGGGILAFYWFPEVREHGAGFAAWGISLYVLSLIAETVLGLKETRKLGTA</sequence>
<name>A0A8E6EV94_9BACT</name>
<keyword evidence="3" id="KW-1185">Reference proteome</keyword>
<keyword evidence="1" id="KW-0812">Transmembrane</keyword>
<evidence type="ECO:0000313" key="3">
    <source>
        <dbReference type="Proteomes" id="UP000676194"/>
    </source>
</evidence>
<dbReference type="AlphaFoldDB" id="A0A8E6EV94"/>
<protein>
    <submittedName>
        <fullName evidence="2">Uncharacterized protein</fullName>
    </submittedName>
</protein>
<dbReference type="RefSeq" id="WP_213497128.1">
    <property type="nucleotide sequence ID" value="NZ_CP074694.1"/>
</dbReference>
<feature type="transmembrane region" description="Helical" evidence="1">
    <location>
        <begin position="34"/>
        <end position="55"/>
    </location>
</feature>
<proteinExistence type="predicted"/>
<evidence type="ECO:0000256" key="1">
    <source>
        <dbReference type="SAM" id="Phobius"/>
    </source>
</evidence>
<accession>A0A8E6EV94</accession>
<organism evidence="2 3">
    <name type="scientific">Telmatocola sphagniphila</name>
    <dbReference type="NCBI Taxonomy" id="1123043"/>
    <lineage>
        <taxon>Bacteria</taxon>
        <taxon>Pseudomonadati</taxon>
        <taxon>Planctomycetota</taxon>
        <taxon>Planctomycetia</taxon>
        <taxon>Gemmatales</taxon>
        <taxon>Gemmataceae</taxon>
    </lineage>
</organism>
<dbReference type="Proteomes" id="UP000676194">
    <property type="component" value="Chromosome"/>
</dbReference>
<dbReference type="EMBL" id="CP074694">
    <property type="protein sequence ID" value="QVL32302.1"/>
    <property type="molecule type" value="Genomic_DNA"/>
</dbReference>
<dbReference type="PROSITE" id="PS51257">
    <property type="entry name" value="PROKAR_LIPOPROTEIN"/>
    <property type="match status" value="1"/>
</dbReference>
<keyword evidence="1" id="KW-1133">Transmembrane helix</keyword>
<reference evidence="2" key="1">
    <citation type="submission" date="2021-05" db="EMBL/GenBank/DDBJ databases">
        <title>Complete genome sequence of the cellulolytic planctomycete Telmatocola sphagniphila SP2T and characterization of the first cellulase from planctomycetes.</title>
        <authorList>
            <person name="Rakitin A.L."/>
            <person name="Beletsky A.V."/>
            <person name="Naumoff D.G."/>
            <person name="Kulichevskaya I.S."/>
            <person name="Mardanov A.V."/>
            <person name="Ravin N.V."/>
            <person name="Dedysh S.N."/>
        </authorList>
    </citation>
    <scope>NUCLEOTIDE SEQUENCE</scope>
    <source>
        <strain evidence="2">SP2T</strain>
    </source>
</reference>